<keyword evidence="1" id="KW-0472">Membrane</keyword>
<dbReference type="EMBL" id="FWFZ01000077">
    <property type="protein sequence ID" value="SLN77973.1"/>
    <property type="molecule type" value="Genomic_DNA"/>
</dbReference>
<protein>
    <submittedName>
        <fullName evidence="2">Uncharacterized protein</fullName>
    </submittedName>
</protein>
<feature type="transmembrane region" description="Helical" evidence="1">
    <location>
        <begin position="190"/>
        <end position="213"/>
    </location>
</feature>
<sequence length="218" mass="24258">MLHQRNWILCTRSELALCPHTDVSVDKNAAPCTNGRFDGPHRSIRGGCWKAAMGRVRRSPRHGSSRAQSVYGGAERATWLARGVFTGEATWKPPQPMGLNLRLNIKGLRDSGLGQGWIPFGLRGIHLVDSTLARSHHRKPPWRGPFPDWAEHIDSKLENGLTKLPPLTYPLTIEEQRPEEYPLGRFRFPLIATVILLPAACCLLPAACCLLSWQCASV</sequence>
<evidence type="ECO:0000256" key="1">
    <source>
        <dbReference type="SAM" id="Phobius"/>
    </source>
</evidence>
<evidence type="ECO:0000313" key="3">
    <source>
        <dbReference type="Proteomes" id="UP000193900"/>
    </source>
</evidence>
<keyword evidence="3" id="KW-1185">Reference proteome</keyword>
<keyword evidence="1" id="KW-1133">Transmembrane helix</keyword>
<accession>A0A1Y5U6A1</accession>
<gene>
    <name evidence="2" type="ORF">ROA7023_04618</name>
</gene>
<organism evidence="2 3">
    <name type="scientific">Roseisalinus antarcticus</name>
    <dbReference type="NCBI Taxonomy" id="254357"/>
    <lineage>
        <taxon>Bacteria</taxon>
        <taxon>Pseudomonadati</taxon>
        <taxon>Pseudomonadota</taxon>
        <taxon>Alphaproteobacteria</taxon>
        <taxon>Rhodobacterales</taxon>
        <taxon>Roseobacteraceae</taxon>
        <taxon>Roseisalinus</taxon>
    </lineage>
</organism>
<proteinExistence type="predicted"/>
<keyword evidence="1" id="KW-0812">Transmembrane</keyword>
<name>A0A1Y5U6A1_9RHOB</name>
<reference evidence="2 3" key="1">
    <citation type="submission" date="2017-03" db="EMBL/GenBank/DDBJ databases">
        <authorList>
            <person name="Afonso C.L."/>
            <person name="Miller P.J."/>
            <person name="Scott M.A."/>
            <person name="Spackman E."/>
            <person name="Goraichik I."/>
            <person name="Dimitrov K.M."/>
            <person name="Suarez D.L."/>
            <person name="Swayne D.E."/>
        </authorList>
    </citation>
    <scope>NUCLEOTIDE SEQUENCE [LARGE SCALE GENOMIC DNA]</scope>
    <source>
        <strain evidence="2 3">CECT 7023</strain>
    </source>
</reference>
<dbReference type="AlphaFoldDB" id="A0A1Y5U6A1"/>
<evidence type="ECO:0000313" key="2">
    <source>
        <dbReference type="EMBL" id="SLN77973.1"/>
    </source>
</evidence>
<dbReference type="Proteomes" id="UP000193900">
    <property type="component" value="Unassembled WGS sequence"/>
</dbReference>